<dbReference type="SUPFAM" id="SSF51197">
    <property type="entry name" value="Clavaminate synthase-like"/>
    <property type="match status" value="1"/>
</dbReference>
<dbReference type="PANTHER" id="PTHR34986:SF1">
    <property type="entry name" value="PROTEIN YIAL"/>
    <property type="match status" value="1"/>
</dbReference>
<evidence type="ECO:0000313" key="8">
    <source>
        <dbReference type="Proteomes" id="UP000196255"/>
    </source>
</evidence>
<dbReference type="GO" id="GO:0005829">
    <property type="term" value="C:cytosol"/>
    <property type="evidence" value="ECO:0007669"/>
    <property type="project" value="TreeGrafter"/>
</dbReference>
<sequence>MIIANIKDLDRYSSLSNNMDKACQFLQNLNLDSVKVGSFDIDDNNVNGSCIEYVADGVPGKMFENHENYIDIHLTVAGIEQMAISSYDSVQVIQDYDEEKDIAFFQGEVEQLVKLYPGNCLVTFPEDLHQPKVRYDDNLVRKVVLKVKI</sequence>
<reference evidence="8" key="2">
    <citation type="submission" date="2017-04" db="EMBL/GenBank/DDBJ databases">
        <title>Function of individual gut microbiota members based on whole genome sequencing of pure cultures obtained from chicken caecum.</title>
        <authorList>
            <person name="Medvecky M."/>
            <person name="Cejkova D."/>
            <person name="Polansky O."/>
            <person name="Karasova D."/>
            <person name="Kubasova T."/>
            <person name="Cizek A."/>
            <person name="Rychlik I."/>
        </authorList>
    </citation>
    <scope>NUCLEOTIDE SEQUENCE [LARGE SCALE GENOMIC DNA]</scope>
    <source>
        <strain evidence="8">An84</strain>
    </source>
</reference>
<evidence type="ECO:0000313" key="5">
    <source>
        <dbReference type="EMBL" id="OUN16832.1"/>
    </source>
</evidence>
<dbReference type="Proteomes" id="UP000196255">
    <property type="component" value="Unassembled WGS sequence"/>
</dbReference>
<evidence type="ECO:0000313" key="6">
    <source>
        <dbReference type="Proteomes" id="UP000192575"/>
    </source>
</evidence>
<reference evidence="6 7" key="1">
    <citation type="submission" date="2017-03" db="EMBL/GenBank/DDBJ databases">
        <title>Phylogenomics and comparative genomics of Lactobacillus salivarius, a mammalian gut commensal.</title>
        <authorList>
            <person name="Harris H.M."/>
        </authorList>
    </citation>
    <scope>NUCLEOTIDE SEQUENCE [LARGE SCALE GENOMIC DNA]</scope>
    <source>
        <strain evidence="4 6">JCM 1047</strain>
        <strain evidence="3 7">LMG 14477</strain>
    </source>
</reference>
<evidence type="ECO:0000313" key="1">
    <source>
        <dbReference type="EMBL" id="HJG15998.1"/>
    </source>
</evidence>
<reference evidence="1" key="5">
    <citation type="submission" date="2021-09" db="EMBL/GenBank/DDBJ databases">
        <authorList>
            <person name="Gilroy R."/>
        </authorList>
    </citation>
    <scope>NUCLEOTIDE SEQUENCE</scope>
    <source>
        <strain evidence="1">CHK189-29639</strain>
    </source>
</reference>
<reference evidence="2" key="6">
    <citation type="submission" date="2023-07" db="EMBL/GenBank/DDBJ databases">
        <title>Complete genome sequence of Ligilactobacillus salivarius SRCM217594 isolated from Gallus gallus domesticus feces.</title>
        <authorList>
            <person name="Yang H.-G."/>
            <person name="Ryu M.-S."/>
            <person name="Ha G.-S."/>
            <person name="Yang H.-J."/>
            <person name="Jeong D.-Y."/>
        </authorList>
    </citation>
    <scope>NUCLEOTIDE SEQUENCE</scope>
    <source>
        <strain evidence="2">SRCM217594</strain>
    </source>
</reference>
<dbReference type="AlphaFoldDB" id="A0A1V9R7N6"/>
<dbReference type="RefSeq" id="WP_003707012.1">
    <property type="nucleotide sequence ID" value="NZ_CANCWW010000006.1"/>
</dbReference>
<dbReference type="InterPro" id="IPR004375">
    <property type="entry name" value="NanQ/TabA/YiaL"/>
</dbReference>
<accession>A0A1V9R7N6</accession>
<dbReference type="Proteomes" id="UP001174888">
    <property type="component" value="Unassembled WGS sequence"/>
</dbReference>
<reference evidence="5" key="3">
    <citation type="journal article" date="2018" name="BMC Genomics">
        <title>Whole genome sequencing and function prediction of 133 gut anaerobes isolated from chicken caecum in pure cultures.</title>
        <authorList>
            <person name="Medvecky M."/>
            <person name="Cejkova D."/>
            <person name="Polansky O."/>
            <person name="Karasova D."/>
            <person name="Kubasova T."/>
            <person name="Cizek A."/>
            <person name="Rychlik I."/>
        </authorList>
    </citation>
    <scope>NUCLEOTIDE SEQUENCE</scope>
    <source>
        <strain evidence="5">An84</strain>
    </source>
</reference>
<dbReference type="EMBL" id="NBEB01000102">
    <property type="protein sequence ID" value="OQQ81859.1"/>
    <property type="molecule type" value="Genomic_DNA"/>
</dbReference>
<name>A0A1V9R7N6_9LACO</name>
<evidence type="ECO:0000313" key="3">
    <source>
        <dbReference type="EMBL" id="OQQ81859.1"/>
    </source>
</evidence>
<organism evidence="4 6">
    <name type="scientific">Ligilactobacillus salivarius</name>
    <dbReference type="NCBI Taxonomy" id="1624"/>
    <lineage>
        <taxon>Bacteria</taxon>
        <taxon>Bacillati</taxon>
        <taxon>Bacillota</taxon>
        <taxon>Bacilli</taxon>
        <taxon>Lactobacillales</taxon>
        <taxon>Lactobacillaceae</taxon>
        <taxon>Ligilactobacillus</taxon>
    </lineage>
</organism>
<dbReference type="Gene3D" id="2.60.120.370">
    <property type="entry name" value="YhcH/YjgK/YiaL"/>
    <property type="match status" value="1"/>
</dbReference>
<evidence type="ECO:0000313" key="4">
    <source>
        <dbReference type="EMBL" id="OQQ89172.1"/>
    </source>
</evidence>
<dbReference type="EMBL" id="DYVK01000070">
    <property type="protein sequence ID" value="HJG15998.1"/>
    <property type="molecule type" value="Genomic_DNA"/>
</dbReference>
<dbReference type="EMBL" id="NFHF01000033">
    <property type="protein sequence ID" value="OUN16832.1"/>
    <property type="molecule type" value="Genomic_DNA"/>
</dbReference>
<dbReference type="EMBL" id="JAUIQT010000002">
    <property type="protein sequence ID" value="MDN4834473.1"/>
    <property type="molecule type" value="Genomic_DNA"/>
</dbReference>
<dbReference type="NCBIfam" id="TIGR00022">
    <property type="entry name" value="YhcH/YjgK/YiaL family protein"/>
    <property type="match status" value="1"/>
</dbReference>
<dbReference type="Pfam" id="PF04074">
    <property type="entry name" value="DUF386"/>
    <property type="match status" value="1"/>
</dbReference>
<comment type="caution">
    <text evidence="4">The sequence shown here is derived from an EMBL/GenBank/DDBJ whole genome shotgun (WGS) entry which is preliminary data.</text>
</comment>
<dbReference type="EMBL" id="NBEF01000034">
    <property type="protein sequence ID" value="OQQ89172.1"/>
    <property type="molecule type" value="Genomic_DNA"/>
</dbReference>
<dbReference type="Proteomes" id="UP000192575">
    <property type="component" value="Unassembled WGS sequence"/>
</dbReference>
<evidence type="ECO:0000313" key="2">
    <source>
        <dbReference type="EMBL" id="MDN4834473.1"/>
    </source>
</evidence>
<proteinExistence type="predicted"/>
<dbReference type="Proteomes" id="UP000759256">
    <property type="component" value="Unassembled WGS sequence"/>
</dbReference>
<reference evidence="1" key="4">
    <citation type="journal article" date="2021" name="PeerJ">
        <title>Extensive microbial diversity within the chicken gut microbiome revealed by metagenomics and culture.</title>
        <authorList>
            <person name="Gilroy R."/>
            <person name="Ravi A."/>
            <person name="Getino M."/>
            <person name="Pursley I."/>
            <person name="Horton D.L."/>
            <person name="Alikhan N.F."/>
            <person name="Baker D."/>
            <person name="Gharbi K."/>
            <person name="Hall N."/>
            <person name="Watson M."/>
            <person name="Adriaenssens E.M."/>
            <person name="Foster-Nyarko E."/>
            <person name="Jarju S."/>
            <person name="Secka A."/>
            <person name="Antonio M."/>
            <person name="Oren A."/>
            <person name="Chaudhuri R.R."/>
            <person name="La Ragione R."/>
            <person name="Hildebrand F."/>
            <person name="Pallen M.J."/>
        </authorList>
    </citation>
    <scope>NUCLEOTIDE SEQUENCE</scope>
    <source>
        <strain evidence="1">CHK189-29639</strain>
    </source>
</reference>
<dbReference type="Proteomes" id="UP000192638">
    <property type="component" value="Unassembled WGS sequence"/>
</dbReference>
<evidence type="ECO:0000313" key="7">
    <source>
        <dbReference type="Proteomes" id="UP000192638"/>
    </source>
</evidence>
<protein>
    <submittedName>
        <fullName evidence="4">Beta-D-galactosidase</fullName>
    </submittedName>
    <submittedName>
        <fullName evidence="1">YhcH/YjgK/YiaL family protein</fullName>
    </submittedName>
</protein>
<dbReference type="PANTHER" id="PTHR34986">
    <property type="entry name" value="EVOLVED BETA-GALACTOSIDASE SUBUNIT BETA"/>
    <property type="match status" value="1"/>
</dbReference>
<gene>
    <name evidence="5" type="ORF">B5G36_09630</name>
    <name evidence="4" type="ORF">B6U56_10280</name>
    <name evidence="3" type="ORF">B6U60_09635</name>
    <name evidence="1" type="ORF">K8V06_07685</name>
    <name evidence="2" type="ORF">QYC35_09800</name>
</gene>
<dbReference type="InterPro" id="IPR037012">
    <property type="entry name" value="NanQ/TabA/YiaL_sf"/>
</dbReference>